<evidence type="ECO:0000313" key="2">
    <source>
        <dbReference type="EMBL" id="KAL1139959.1"/>
    </source>
</evidence>
<accession>A0ABD0YVH7</accession>
<dbReference type="EMBL" id="JBFDAA010000002">
    <property type="protein sequence ID" value="KAL1139959.1"/>
    <property type="molecule type" value="Genomic_DNA"/>
</dbReference>
<comment type="caution">
    <text evidence="2">The sequence shown here is derived from an EMBL/GenBank/DDBJ whole genome shotgun (WGS) entry which is preliminary data.</text>
</comment>
<keyword evidence="3" id="KW-1185">Reference proteome</keyword>
<reference evidence="2 3" key="1">
    <citation type="submission" date="2024-07" db="EMBL/GenBank/DDBJ databases">
        <title>Chromosome-level genome assembly of the water stick insect Ranatra chinensis (Heteroptera: Nepidae).</title>
        <authorList>
            <person name="Liu X."/>
        </authorList>
    </citation>
    <scope>NUCLEOTIDE SEQUENCE [LARGE SCALE GENOMIC DNA]</scope>
    <source>
        <strain evidence="2">Cailab_2021Rc</strain>
        <tissue evidence="2">Muscle</tissue>
    </source>
</reference>
<feature type="compositionally biased region" description="Basic and acidic residues" evidence="1">
    <location>
        <begin position="130"/>
        <end position="148"/>
    </location>
</feature>
<dbReference type="AlphaFoldDB" id="A0ABD0YVH7"/>
<name>A0ABD0YVH7_9HEMI</name>
<evidence type="ECO:0000256" key="1">
    <source>
        <dbReference type="SAM" id="MobiDB-lite"/>
    </source>
</evidence>
<protein>
    <submittedName>
        <fullName evidence="2">Uncharacterized protein</fullName>
    </submittedName>
</protein>
<proteinExistence type="predicted"/>
<feature type="region of interest" description="Disordered" evidence="1">
    <location>
        <begin position="101"/>
        <end position="148"/>
    </location>
</feature>
<gene>
    <name evidence="2" type="ORF">AAG570_006936</name>
</gene>
<organism evidence="2 3">
    <name type="scientific">Ranatra chinensis</name>
    <dbReference type="NCBI Taxonomy" id="642074"/>
    <lineage>
        <taxon>Eukaryota</taxon>
        <taxon>Metazoa</taxon>
        <taxon>Ecdysozoa</taxon>
        <taxon>Arthropoda</taxon>
        <taxon>Hexapoda</taxon>
        <taxon>Insecta</taxon>
        <taxon>Pterygota</taxon>
        <taxon>Neoptera</taxon>
        <taxon>Paraneoptera</taxon>
        <taxon>Hemiptera</taxon>
        <taxon>Heteroptera</taxon>
        <taxon>Panheteroptera</taxon>
        <taxon>Nepomorpha</taxon>
        <taxon>Nepidae</taxon>
        <taxon>Ranatrinae</taxon>
        <taxon>Ranatra</taxon>
    </lineage>
</organism>
<dbReference type="Proteomes" id="UP001558652">
    <property type="component" value="Unassembled WGS sequence"/>
</dbReference>
<sequence>MSLRLWKNWKSSAGLKESQEKTNLMKASRYPEQRRAIDLGEHDFEIIHNFVYRGSSVNADCSEQDKIKRRVAGSNRGYFALGHLPRISDDRFAMRVFQVQPHGSRPRGRTRNRWADAARADMGSAGITTKFDRQEWKRPAKEARDQLV</sequence>
<evidence type="ECO:0000313" key="3">
    <source>
        <dbReference type="Proteomes" id="UP001558652"/>
    </source>
</evidence>